<accession>A0A1I4G5U9</accession>
<gene>
    <name evidence="3" type="ORF">SAMN05216302_104813</name>
</gene>
<dbReference type="AlphaFoldDB" id="A0A1I4G5U9"/>
<dbReference type="Gene3D" id="3.40.50.300">
    <property type="entry name" value="P-loop containing nucleotide triphosphate hydrolases"/>
    <property type="match status" value="1"/>
</dbReference>
<evidence type="ECO:0000259" key="1">
    <source>
        <dbReference type="Pfam" id="PF00308"/>
    </source>
</evidence>
<dbReference type="InterPro" id="IPR017788">
    <property type="entry name" value="Hda"/>
</dbReference>
<dbReference type="PANTHER" id="PTHR30050:SF5">
    <property type="entry name" value="DNAA REGULATORY INACTIVATOR HDA"/>
    <property type="match status" value="1"/>
</dbReference>
<proteinExistence type="predicted"/>
<dbReference type="EMBL" id="FOSP01000048">
    <property type="protein sequence ID" value="SFL25435.1"/>
    <property type="molecule type" value="Genomic_DNA"/>
</dbReference>
<dbReference type="OrthoDB" id="9784878at2"/>
<evidence type="ECO:0000259" key="2">
    <source>
        <dbReference type="Pfam" id="PF22688"/>
    </source>
</evidence>
<dbReference type="Pfam" id="PF22688">
    <property type="entry name" value="Hda_lid"/>
    <property type="match status" value="1"/>
</dbReference>
<dbReference type="NCBIfam" id="TIGR03420">
    <property type="entry name" value="DnaA_homol_Hda"/>
    <property type="match status" value="1"/>
</dbReference>
<dbReference type="RefSeq" id="WP_090702953.1">
    <property type="nucleotide sequence ID" value="NZ_FOSP01000048.1"/>
</dbReference>
<reference evidence="4" key="1">
    <citation type="submission" date="2016-10" db="EMBL/GenBank/DDBJ databases">
        <authorList>
            <person name="Varghese N."/>
            <person name="Submissions S."/>
        </authorList>
    </citation>
    <scope>NUCLEOTIDE SEQUENCE [LARGE SCALE GENOMIC DNA]</scope>
    <source>
        <strain evidence="4">Nm69</strain>
    </source>
</reference>
<dbReference type="GO" id="GO:0006270">
    <property type="term" value="P:DNA replication initiation"/>
    <property type="evidence" value="ECO:0007669"/>
    <property type="project" value="TreeGrafter"/>
</dbReference>
<dbReference type="STRING" id="52441.SAMN05216302_104813"/>
<dbReference type="InterPro" id="IPR027417">
    <property type="entry name" value="P-loop_NTPase"/>
</dbReference>
<name>A0A1I4G5U9_9PROT</name>
<keyword evidence="4" id="KW-1185">Reference proteome</keyword>
<dbReference type="SUPFAM" id="SSF52540">
    <property type="entry name" value="P-loop containing nucleoside triphosphate hydrolases"/>
    <property type="match status" value="1"/>
</dbReference>
<evidence type="ECO:0000313" key="4">
    <source>
        <dbReference type="Proteomes" id="UP000199533"/>
    </source>
</evidence>
<dbReference type="Proteomes" id="UP000199533">
    <property type="component" value="Unassembled WGS sequence"/>
</dbReference>
<feature type="domain" description="Chromosomal replication initiator protein DnaA ATPAse" evidence="1">
    <location>
        <begin position="17"/>
        <end position="150"/>
    </location>
</feature>
<dbReference type="PANTHER" id="PTHR30050">
    <property type="entry name" value="CHROMOSOMAL REPLICATION INITIATOR PROTEIN DNAA"/>
    <property type="match status" value="1"/>
</dbReference>
<dbReference type="InterPro" id="IPR055199">
    <property type="entry name" value="Hda_lid"/>
</dbReference>
<protein>
    <submittedName>
        <fullName evidence="3">Regulatory inactivation of DnaA Hda protein</fullName>
    </submittedName>
</protein>
<sequence>MTQLLLDIKPSVGPSLANFVPGRNLELLQMLKRVIRAEEKEHFVYIWGRLGCGKSHLLQAVIDYFLQRQSVAHYFPAELTPEFRFADNLGCVAIDDVERLHDDAQVALFNVYNQIREEGNTFLLVSGSLAPAQLNLRQDLVTRLGWGLVYQVHELTEEEKIEALQRHAIERGFNLRKEICWYLLHHVKRDLSSLMMTLDALDRYSLVHQRQITIPLLRKLLHGIS</sequence>
<dbReference type="InterPro" id="IPR013317">
    <property type="entry name" value="DnaA_dom"/>
</dbReference>
<feature type="domain" description="Hda lid" evidence="2">
    <location>
        <begin position="157"/>
        <end position="221"/>
    </location>
</feature>
<evidence type="ECO:0000313" key="3">
    <source>
        <dbReference type="EMBL" id="SFL25435.1"/>
    </source>
</evidence>
<dbReference type="GO" id="GO:0032297">
    <property type="term" value="P:negative regulation of DNA-templated DNA replication initiation"/>
    <property type="evidence" value="ECO:0007669"/>
    <property type="project" value="InterPro"/>
</dbReference>
<organism evidence="3 4">
    <name type="scientific">Nitrosomonas aestuarii</name>
    <dbReference type="NCBI Taxonomy" id="52441"/>
    <lineage>
        <taxon>Bacteria</taxon>
        <taxon>Pseudomonadati</taxon>
        <taxon>Pseudomonadota</taxon>
        <taxon>Betaproteobacteria</taxon>
        <taxon>Nitrosomonadales</taxon>
        <taxon>Nitrosomonadaceae</taxon>
        <taxon>Nitrosomonas</taxon>
    </lineage>
</organism>
<dbReference type="Gene3D" id="1.10.8.60">
    <property type="match status" value="1"/>
</dbReference>
<dbReference type="Pfam" id="PF00308">
    <property type="entry name" value="Bac_DnaA"/>
    <property type="match status" value="1"/>
</dbReference>